<dbReference type="OrthoDB" id="6315394at2"/>
<dbReference type="AlphaFoldDB" id="A0A2U2X3P7"/>
<feature type="domain" description="Alpha-L-glutamate ligase-related protein ATP-grasp" evidence="1">
    <location>
        <begin position="84"/>
        <end position="338"/>
    </location>
</feature>
<keyword evidence="3" id="KW-1185">Reference proteome</keyword>
<reference evidence="3" key="1">
    <citation type="submission" date="2018-05" db="EMBL/GenBank/DDBJ databases">
        <title>Algibacter marinivivus sp. nov., isolated from sample around a algae.</title>
        <authorList>
            <person name="Lu D."/>
        </authorList>
    </citation>
    <scope>NUCLEOTIDE SEQUENCE [LARGE SCALE GENOMIC DNA]</scope>
    <source>
        <strain evidence="3">ZY111</strain>
    </source>
</reference>
<dbReference type="SUPFAM" id="SSF56059">
    <property type="entry name" value="Glutathione synthetase ATP-binding domain-like"/>
    <property type="match status" value="1"/>
</dbReference>
<organism evidence="2 3">
    <name type="scientific">Algibacter marinivivus</name>
    <dbReference type="NCBI Taxonomy" id="2100723"/>
    <lineage>
        <taxon>Bacteria</taxon>
        <taxon>Pseudomonadati</taxon>
        <taxon>Bacteroidota</taxon>
        <taxon>Flavobacteriia</taxon>
        <taxon>Flavobacteriales</taxon>
        <taxon>Flavobacteriaceae</taxon>
        <taxon>Algibacter</taxon>
    </lineage>
</organism>
<dbReference type="InterPro" id="IPR039523">
    <property type="entry name" value="RimK-rel_E_lig_ATP-grasp"/>
</dbReference>
<dbReference type="RefSeq" id="WP_109352768.1">
    <property type="nucleotide sequence ID" value="NZ_QFRI01000002.1"/>
</dbReference>
<evidence type="ECO:0000313" key="3">
    <source>
        <dbReference type="Proteomes" id="UP000245375"/>
    </source>
</evidence>
<dbReference type="Pfam" id="PF14397">
    <property type="entry name" value="ATPgrasp_ST"/>
    <property type="match status" value="1"/>
</dbReference>
<comment type="caution">
    <text evidence="2">The sequence shown here is derived from an EMBL/GenBank/DDBJ whole genome shotgun (WGS) entry which is preliminary data.</text>
</comment>
<evidence type="ECO:0000313" key="2">
    <source>
        <dbReference type="EMBL" id="PWH82401.1"/>
    </source>
</evidence>
<proteinExistence type="predicted"/>
<dbReference type="EMBL" id="QFRI01000002">
    <property type="protein sequence ID" value="PWH82401.1"/>
    <property type="molecule type" value="Genomic_DNA"/>
</dbReference>
<sequence>MNSLIKNRLNYFKYFLKDPNKKGFFRMCFELIHFWWIKKVIPIDYFRRLLYRKEVNNYHEYLSLKEYRRVLNSDKIIFPEIGAILNNKLCTDIYFKNMELSVPKMISHNMRNHFFLNNKTYTVNNNNDLISFFSNIFKSYSLEELFLKPLVGIGGDGIILLKKETLKQQIEQNSKQLFSNSFIHQEKVEQHSDINKIHPKTLNTLRVLTYIDNNKNMQILSIVMRFGVGDNITDNVSAGGFYIPVNMKTGCIEGIGRQDLNEGGGIFIKHPNSGVVLEGFKIPFFKESCELAKSAANHLPCRLVGWDIAISKEGPVIIEGNETPGMVMTDIACGGHLKDPLVLELLELSKT</sequence>
<dbReference type="Proteomes" id="UP000245375">
    <property type="component" value="Unassembled WGS sequence"/>
</dbReference>
<reference evidence="2 3" key="2">
    <citation type="submission" date="2018-05" db="EMBL/GenBank/DDBJ databases">
        <title>Algibacter marinivivus sp. nov., isolated from sample around a algae.</title>
        <authorList>
            <person name="Zhong X."/>
        </authorList>
    </citation>
    <scope>NUCLEOTIDE SEQUENCE [LARGE SCALE GENOMIC DNA]</scope>
    <source>
        <strain evidence="2 3">ZY111</strain>
    </source>
</reference>
<accession>A0A2U2X3P7</accession>
<gene>
    <name evidence="2" type="ORF">DIS18_09105</name>
</gene>
<evidence type="ECO:0000259" key="1">
    <source>
        <dbReference type="Pfam" id="PF14397"/>
    </source>
</evidence>
<protein>
    <recommendedName>
        <fullName evidence="1">Alpha-L-glutamate ligase-related protein ATP-grasp domain-containing protein</fullName>
    </recommendedName>
</protein>
<name>A0A2U2X3P7_9FLAO</name>
<dbReference type="Gene3D" id="3.30.470.20">
    <property type="entry name" value="ATP-grasp fold, B domain"/>
    <property type="match status" value="1"/>
</dbReference>